<keyword evidence="1" id="KW-0732">Signal</keyword>
<organism evidence="2 3">
    <name type="scientific">Fluviicola chungangensis</name>
    <dbReference type="NCBI Taxonomy" id="2597671"/>
    <lineage>
        <taxon>Bacteria</taxon>
        <taxon>Pseudomonadati</taxon>
        <taxon>Bacteroidota</taxon>
        <taxon>Flavobacteriia</taxon>
        <taxon>Flavobacteriales</taxon>
        <taxon>Crocinitomicaceae</taxon>
        <taxon>Fluviicola</taxon>
    </lineage>
</organism>
<dbReference type="AlphaFoldDB" id="A0A556N0D9"/>
<reference evidence="2 3" key="1">
    <citation type="submission" date="2019-07" db="EMBL/GenBank/DDBJ databases">
        <authorList>
            <person name="Huq M.A."/>
        </authorList>
    </citation>
    <scope>NUCLEOTIDE SEQUENCE [LARGE SCALE GENOMIC DNA]</scope>
    <source>
        <strain evidence="2 3">MAH-3</strain>
    </source>
</reference>
<feature type="chain" id="PRO_5022068596" evidence="1">
    <location>
        <begin position="20"/>
        <end position="124"/>
    </location>
</feature>
<keyword evidence="3" id="KW-1185">Reference proteome</keyword>
<dbReference type="EMBL" id="VLPL01000003">
    <property type="protein sequence ID" value="TSJ45651.1"/>
    <property type="molecule type" value="Genomic_DNA"/>
</dbReference>
<evidence type="ECO:0000313" key="2">
    <source>
        <dbReference type="EMBL" id="TSJ45651.1"/>
    </source>
</evidence>
<evidence type="ECO:0000313" key="3">
    <source>
        <dbReference type="Proteomes" id="UP000316008"/>
    </source>
</evidence>
<accession>A0A556N0D9</accession>
<proteinExistence type="predicted"/>
<protein>
    <submittedName>
        <fullName evidence="2">Uncharacterized protein</fullName>
    </submittedName>
</protein>
<feature type="signal peptide" evidence="1">
    <location>
        <begin position="1"/>
        <end position="19"/>
    </location>
</feature>
<gene>
    <name evidence="2" type="ORF">FO442_07810</name>
</gene>
<evidence type="ECO:0000256" key="1">
    <source>
        <dbReference type="SAM" id="SignalP"/>
    </source>
</evidence>
<name>A0A556N0D9_9FLAO</name>
<dbReference type="Proteomes" id="UP000316008">
    <property type="component" value="Unassembled WGS sequence"/>
</dbReference>
<sequence>MKKLFFTLVALMLLSNLHAEDIITKYNRGIFGYKTVHQAQQPIGRSLTCTDPGKLKCEWSSSLSSNNDRYESILLKVDEECMNGSSSGSFQTSDYYVSYTFDRDADKQEVHIYTLIEARDKGLI</sequence>
<dbReference type="RefSeq" id="WP_144332607.1">
    <property type="nucleotide sequence ID" value="NZ_VLPL01000003.1"/>
</dbReference>
<comment type="caution">
    <text evidence="2">The sequence shown here is derived from an EMBL/GenBank/DDBJ whole genome shotgun (WGS) entry which is preliminary data.</text>
</comment>